<gene>
    <name evidence="1" type="ORF">JCM7686_2403</name>
</gene>
<reference evidence="1 2" key="1">
    <citation type="journal article" date="2014" name="BMC Genomics">
        <title>Architecture and functions of a multipartite genome of the methylotrophic bacterium Paracoccus aminophilus JCM 7686, containing primary and secondary chromids.</title>
        <authorList>
            <person name="Dziewit L."/>
            <person name="Czarnecki J."/>
            <person name="Wibberg D."/>
            <person name="Radlinska M."/>
            <person name="Mrozek P."/>
            <person name="Szymczak M."/>
            <person name="Schluter A."/>
            <person name="Puhler A."/>
            <person name="Bartosik D."/>
        </authorList>
    </citation>
    <scope>NUCLEOTIDE SEQUENCE [LARGE SCALE GENOMIC DNA]</scope>
    <source>
        <strain evidence="1">JCM 7686</strain>
    </source>
</reference>
<evidence type="ECO:0000313" key="2">
    <source>
        <dbReference type="Proteomes" id="UP000015480"/>
    </source>
</evidence>
<evidence type="ECO:0000313" key="1">
    <source>
        <dbReference type="EMBL" id="AGT09471.1"/>
    </source>
</evidence>
<accession>S5YW60</accession>
<proteinExistence type="predicted"/>
<dbReference type="STRING" id="1367847.JCM7686_2403"/>
<sequence>MAREKTTVLRVRELDDQRIIFEAMVHRVGGGHATRAFSRAINHETAKAQTAVKRVIASSTGIRAGDVQKQIRRTRATVNNLSASIVARGEAFPLKYFGAKQFSFGVRAKPWGQWQRFPHAFVSASLGGHVFVREGSGRLPIRQLWGPSVPAELMRPAAIAAFDYASGEIVDRALYELRRIFERRRS</sequence>
<dbReference type="InterPro" id="IPR010633">
    <property type="entry name" value="Phage_lambda_GpZ"/>
</dbReference>
<dbReference type="RefSeq" id="WP_020951109.1">
    <property type="nucleotide sequence ID" value="NC_022041.1"/>
</dbReference>
<dbReference type="EMBL" id="CP006650">
    <property type="protein sequence ID" value="AGT09471.1"/>
    <property type="molecule type" value="Genomic_DNA"/>
</dbReference>
<keyword evidence="2" id="KW-1185">Reference proteome</keyword>
<dbReference type="OrthoDB" id="7840472at2"/>
<dbReference type="Proteomes" id="UP000015480">
    <property type="component" value="Chromosome"/>
</dbReference>
<dbReference type="AlphaFoldDB" id="S5YW60"/>
<dbReference type="Pfam" id="PF06763">
    <property type="entry name" value="Minor_tail_Z"/>
    <property type="match status" value="1"/>
</dbReference>
<dbReference type="PATRIC" id="fig|1367847.3.peg.2401"/>
<dbReference type="KEGG" id="pami:JCM7686_2403"/>
<dbReference type="eggNOG" id="ENOG5032VGB">
    <property type="taxonomic scope" value="Bacteria"/>
</dbReference>
<organism evidence="1 2">
    <name type="scientific">Paracoccus aminophilus JCM 7686</name>
    <dbReference type="NCBI Taxonomy" id="1367847"/>
    <lineage>
        <taxon>Bacteria</taxon>
        <taxon>Pseudomonadati</taxon>
        <taxon>Pseudomonadota</taxon>
        <taxon>Alphaproteobacteria</taxon>
        <taxon>Rhodobacterales</taxon>
        <taxon>Paracoccaceae</taxon>
        <taxon>Paracoccus</taxon>
    </lineage>
</organism>
<protein>
    <submittedName>
        <fullName evidence="1">Uncharacterized protein</fullName>
    </submittedName>
</protein>
<name>S5YW60_PARAH</name>
<dbReference type="HOGENOM" id="CLU_122827_0_0_5"/>